<dbReference type="InterPro" id="IPR001128">
    <property type="entry name" value="Cyt_P450"/>
</dbReference>
<comment type="similarity">
    <text evidence="3 11">Belongs to the cytochrome P450 family.</text>
</comment>
<dbReference type="EMBL" id="ML978067">
    <property type="protein sequence ID" value="KAF2019813.1"/>
    <property type="molecule type" value="Genomic_DNA"/>
</dbReference>
<comment type="cofactor">
    <cofactor evidence="1 10">
        <name>heme</name>
        <dbReference type="ChEBI" id="CHEBI:30413"/>
    </cofactor>
</comment>
<dbReference type="GO" id="GO:0016020">
    <property type="term" value="C:membrane"/>
    <property type="evidence" value="ECO:0007669"/>
    <property type="project" value="UniProtKB-SubCell"/>
</dbReference>
<dbReference type="PANTHER" id="PTHR24304">
    <property type="entry name" value="CYTOCHROME P450 FAMILY 7"/>
    <property type="match status" value="1"/>
</dbReference>
<dbReference type="SUPFAM" id="SSF48264">
    <property type="entry name" value="Cytochrome P450"/>
    <property type="match status" value="1"/>
</dbReference>
<dbReference type="GeneID" id="54278366"/>
<dbReference type="InterPro" id="IPR017972">
    <property type="entry name" value="Cyt_P450_CS"/>
</dbReference>
<sequence>MGVVLSVLYSTIGAVLFIVLVNLFSQKFLRKANEPPVVFHWIPFVGNAIAYGMDPLGFLTSCREKHGDLFTFILFGRRLTVYLGLTGNDFILNGRHTHLNAEEIYSPLTTPVFGSDVVYDCPNSKLIEQKKFIKYGLTQTALESHVPLIEKEVLDYIKSAEEWKGDKGEVEICSAMAEITIFTAGRALQGAEVRKKLKREFADLYHDLDMGFRPINFLMPWAPLPQNRRRDAAHAKMRAIYEEIIQKRRQSKTGGAEEETDMIANLMQSSYKNGKPVPDKEIAHIMITLLMAGQHSSSSASSWIMLRLASQPEVVEQLYLEQVKNLSQSGELPPLQYSDLDKMPFLQGVIKETLRVHSSITSIMRKVTKPINVPGTEYVIGTDKVMLASPVVTALSDEYFGNAATWDPSRWESQTDVDAADEIVDYGYGATSKGTKSPYLPFGAGRHRCIGEKFAYVNLGVIVATLVRNYKFSTVDGSRTVPKTDYTSLFARPQQPARISWERRAL</sequence>
<evidence type="ECO:0000256" key="5">
    <source>
        <dbReference type="ARBA" id="ARBA00022723"/>
    </source>
</evidence>
<accession>A0A6A5Y3L7</accession>
<dbReference type="FunFam" id="1.10.630.10:FF:000033">
    <property type="entry name" value="14-alpha sterol demethylase"/>
    <property type="match status" value="1"/>
</dbReference>
<keyword evidence="6 11" id="KW-0560">Oxidoreductase</keyword>
<keyword evidence="12" id="KW-1133">Transmembrane helix</keyword>
<dbReference type="InterPro" id="IPR002403">
    <property type="entry name" value="Cyt_P450_E_grp-IV"/>
</dbReference>
<dbReference type="Proteomes" id="UP000799778">
    <property type="component" value="Unassembled WGS sequence"/>
</dbReference>
<feature type="transmembrane region" description="Helical" evidence="12">
    <location>
        <begin position="37"/>
        <end position="53"/>
    </location>
</feature>
<dbReference type="InterPro" id="IPR036396">
    <property type="entry name" value="Cyt_P450_sf"/>
</dbReference>
<gene>
    <name evidence="13" type="ORF">BU24DRAFT_127554</name>
</gene>
<feature type="binding site" description="axial binding residue" evidence="10">
    <location>
        <position position="449"/>
    </location>
    <ligand>
        <name>heme</name>
        <dbReference type="ChEBI" id="CHEBI:30413"/>
    </ligand>
    <ligandPart>
        <name>Fe</name>
        <dbReference type="ChEBI" id="CHEBI:18248"/>
    </ligandPart>
</feature>
<keyword evidence="4 10" id="KW-0349">Heme</keyword>
<dbReference type="GO" id="GO:0008398">
    <property type="term" value="F:sterol 14-demethylase activity"/>
    <property type="evidence" value="ECO:0007669"/>
    <property type="project" value="UniProtKB-ARBA"/>
</dbReference>
<dbReference type="GO" id="GO:0020037">
    <property type="term" value="F:heme binding"/>
    <property type="evidence" value="ECO:0007669"/>
    <property type="project" value="InterPro"/>
</dbReference>
<dbReference type="PRINTS" id="PR00385">
    <property type="entry name" value="P450"/>
</dbReference>
<dbReference type="Gene3D" id="1.10.630.10">
    <property type="entry name" value="Cytochrome P450"/>
    <property type="match status" value="1"/>
</dbReference>
<keyword evidence="14" id="KW-1185">Reference proteome</keyword>
<evidence type="ECO:0000256" key="9">
    <source>
        <dbReference type="ARBA" id="ARBA00023136"/>
    </source>
</evidence>
<dbReference type="OrthoDB" id="1055148at2759"/>
<evidence type="ECO:0000256" key="2">
    <source>
        <dbReference type="ARBA" id="ARBA00004370"/>
    </source>
</evidence>
<evidence type="ECO:0000256" key="6">
    <source>
        <dbReference type="ARBA" id="ARBA00023002"/>
    </source>
</evidence>
<proteinExistence type="inferred from homology"/>
<dbReference type="InterPro" id="IPR050529">
    <property type="entry name" value="CYP450_sterol_14alpha_dmase"/>
</dbReference>
<dbReference type="RefSeq" id="XP_033388152.1">
    <property type="nucleotide sequence ID" value="XM_033520969.1"/>
</dbReference>
<evidence type="ECO:0000256" key="11">
    <source>
        <dbReference type="RuleBase" id="RU000461"/>
    </source>
</evidence>
<evidence type="ECO:0000256" key="1">
    <source>
        <dbReference type="ARBA" id="ARBA00001971"/>
    </source>
</evidence>
<evidence type="ECO:0000313" key="13">
    <source>
        <dbReference type="EMBL" id="KAF2019813.1"/>
    </source>
</evidence>
<keyword evidence="5 10" id="KW-0479">Metal-binding</keyword>
<feature type="transmembrane region" description="Helical" evidence="12">
    <location>
        <begin position="6"/>
        <end position="25"/>
    </location>
</feature>
<evidence type="ECO:0000256" key="4">
    <source>
        <dbReference type="ARBA" id="ARBA00022617"/>
    </source>
</evidence>
<evidence type="ECO:0000256" key="3">
    <source>
        <dbReference type="ARBA" id="ARBA00010617"/>
    </source>
</evidence>
<keyword evidence="8 11" id="KW-0503">Monooxygenase</keyword>
<dbReference type="GO" id="GO:0005506">
    <property type="term" value="F:iron ion binding"/>
    <property type="evidence" value="ECO:0007669"/>
    <property type="project" value="InterPro"/>
</dbReference>
<evidence type="ECO:0000256" key="7">
    <source>
        <dbReference type="ARBA" id="ARBA00023004"/>
    </source>
</evidence>
<comment type="subcellular location">
    <subcellularLocation>
        <location evidence="2">Membrane</location>
    </subcellularLocation>
</comment>
<dbReference type="CDD" id="cd11042">
    <property type="entry name" value="CYP51-like"/>
    <property type="match status" value="1"/>
</dbReference>
<reference evidence="13" key="1">
    <citation type="journal article" date="2020" name="Stud. Mycol.">
        <title>101 Dothideomycetes genomes: a test case for predicting lifestyles and emergence of pathogens.</title>
        <authorList>
            <person name="Haridas S."/>
            <person name="Albert R."/>
            <person name="Binder M."/>
            <person name="Bloem J."/>
            <person name="Labutti K."/>
            <person name="Salamov A."/>
            <person name="Andreopoulos B."/>
            <person name="Baker S."/>
            <person name="Barry K."/>
            <person name="Bills G."/>
            <person name="Bluhm B."/>
            <person name="Cannon C."/>
            <person name="Castanera R."/>
            <person name="Culley D."/>
            <person name="Daum C."/>
            <person name="Ezra D."/>
            <person name="Gonzalez J."/>
            <person name="Henrissat B."/>
            <person name="Kuo A."/>
            <person name="Liang C."/>
            <person name="Lipzen A."/>
            <person name="Lutzoni F."/>
            <person name="Magnuson J."/>
            <person name="Mondo S."/>
            <person name="Nolan M."/>
            <person name="Ohm R."/>
            <person name="Pangilinan J."/>
            <person name="Park H.-J."/>
            <person name="Ramirez L."/>
            <person name="Alfaro M."/>
            <person name="Sun H."/>
            <person name="Tritt A."/>
            <person name="Yoshinaga Y."/>
            <person name="Zwiers L.-H."/>
            <person name="Turgeon B."/>
            <person name="Goodwin S."/>
            <person name="Spatafora J."/>
            <person name="Crous P."/>
            <person name="Grigoriev I."/>
        </authorList>
    </citation>
    <scope>NUCLEOTIDE SEQUENCE</scope>
    <source>
        <strain evidence="13">CBS 175.79</strain>
    </source>
</reference>
<keyword evidence="7 10" id="KW-0408">Iron</keyword>
<dbReference type="PRINTS" id="PR00465">
    <property type="entry name" value="EP450IV"/>
</dbReference>
<dbReference type="PANTHER" id="PTHR24304:SF2">
    <property type="entry name" value="24-HYDROXYCHOLESTEROL 7-ALPHA-HYDROXYLASE"/>
    <property type="match status" value="1"/>
</dbReference>
<keyword evidence="12" id="KW-0812">Transmembrane</keyword>
<dbReference type="Pfam" id="PF00067">
    <property type="entry name" value="p450"/>
    <property type="match status" value="1"/>
</dbReference>
<evidence type="ECO:0000256" key="8">
    <source>
        <dbReference type="ARBA" id="ARBA00023033"/>
    </source>
</evidence>
<evidence type="ECO:0000256" key="12">
    <source>
        <dbReference type="SAM" id="Phobius"/>
    </source>
</evidence>
<dbReference type="AlphaFoldDB" id="A0A6A5Y3L7"/>
<keyword evidence="9 12" id="KW-0472">Membrane</keyword>
<protein>
    <submittedName>
        <fullName evidence="13">Cytochrome P450</fullName>
    </submittedName>
</protein>
<organism evidence="13 14">
    <name type="scientific">Aaosphaeria arxii CBS 175.79</name>
    <dbReference type="NCBI Taxonomy" id="1450172"/>
    <lineage>
        <taxon>Eukaryota</taxon>
        <taxon>Fungi</taxon>
        <taxon>Dikarya</taxon>
        <taxon>Ascomycota</taxon>
        <taxon>Pezizomycotina</taxon>
        <taxon>Dothideomycetes</taxon>
        <taxon>Pleosporomycetidae</taxon>
        <taxon>Pleosporales</taxon>
        <taxon>Pleosporales incertae sedis</taxon>
        <taxon>Aaosphaeria</taxon>
    </lineage>
</organism>
<dbReference type="PROSITE" id="PS00086">
    <property type="entry name" value="CYTOCHROME_P450"/>
    <property type="match status" value="1"/>
</dbReference>
<evidence type="ECO:0000256" key="10">
    <source>
        <dbReference type="PIRSR" id="PIRSR602403-1"/>
    </source>
</evidence>
<name>A0A6A5Y3L7_9PLEO</name>
<evidence type="ECO:0000313" key="14">
    <source>
        <dbReference type="Proteomes" id="UP000799778"/>
    </source>
</evidence>